<reference evidence="4" key="1">
    <citation type="submission" date="2018-09" db="EMBL/GenBank/DDBJ databases">
        <authorList>
            <person name="Livingstone P.G."/>
            <person name="Whitworth D.E."/>
        </authorList>
    </citation>
    <scope>NUCLEOTIDE SEQUENCE [LARGE SCALE GENOMIC DNA]</scope>
    <source>
        <strain evidence="4">CA051B</strain>
    </source>
</reference>
<feature type="region of interest" description="Disordered" evidence="1">
    <location>
        <begin position="188"/>
        <end position="254"/>
    </location>
</feature>
<protein>
    <submittedName>
        <fullName evidence="3">Uncharacterized protein</fullName>
    </submittedName>
</protein>
<keyword evidence="2" id="KW-1133">Transmembrane helix</keyword>
<feature type="transmembrane region" description="Helical" evidence="2">
    <location>
        <begin position="25"/>
        <end position="46"/>
    </location>
</feature>
<evidence type="ECO:0000256" key="2">
    <source>
        <dbReference type="SAM" id="Phobius"/>
    </source>
</evidence>
<evidence type="ECO:0000313" key="4">
    <source>
        <dbReference type="Proteomes" id="UP000272888"/>
    </source>
</evidence>
<organism evidence="3 4">
    <name type="scientific">Corallococcus llansteffanensis</name>
    <dbReference type="NCBI Taxonomy" id="2316731"/>
    <lineage>
        <taxon>Bacteria</taxon>
        <taxon>Pseudomonadati</taxon>
        <taxon>Myxococcota</taxon>
        <taxon>Myxococcia</taxon>
        <taxon>Myxococcales</taxon>
        <taxon>Cystobacterineae</taxon>
        <taxon>Myxococcaceae</taxon>
        <taxon>Corallococcus</taxon>
    </lineage>
</organism>
<feature type="compositionally biased region" description="Basic and acidic residues" evidence="1">
    <location>
        <begin position="207"/>
        <end position="224"/>
    </location>
</feature>
<dbReference type="Proteomes" id="UP000272888">
    <property type="component" value="Unassembled WGS sequence"/>
</dbReference>
<dbReference type="EMBL" id="RAWB01001081">
    <property type="protein sequence ID" value="RKH34949.1"/>
    <property type="molecule type" value="Genomic_DNA"/>
</dbReference>
<name>A0A3A8MUL3_9BACT</name>
<proteinExistence type="predicted"/>
<evidence type="ECO:0000313" key="3">
    <source>
        <dbReference type="EMBL" id="RKH34949.1"/>
    </source>
</evidence>
<dbReference type="AlphaFoldDB" id="A0A3A8MUL3"/>
<keyword evidence="2" id="KW-0812">Transmembrane</keyword>
<evidence type="ECO:0000256" key="1">
    <source>
        <dbReference type="SAM" id="MobiDB-lite"/>
    </source>
</evidence>
<feature type="transmembrane region" description="Helical" evidence="2">
    <location>
        <begin position="67"/>
        <end position="89"/>
    </location>
</feature>
<sequence>MAPAGLGVALGLAQWPLLRREVHGAVVWVAACAVGFGLAGPAAAWGERASRAAVLARQGERIPSIQWTAQGMAVVALGLCTAIGGAFLLASLRTQVLPGPRSRMPGAMAQFAILGLLLPLLVALEARTVSEAQGKRKPRYVNNVPSFALAPSQPPRTSSFSPGCVSRGCGPAMSMGDARPREMEPLDLVGVDGNTGRPVRPPRSRPVRTDRPDTGTPTVHDEHLFVLTGTGRIKESQAQRWNNASQPEPPPSVP</sequence>
<accession>A0A3A8MUL3</accession>
<keyword evidence="2" id="KW-0472">Membrane</keyword>
<gene>
    <name evidence="3" type="ORF">D7V93_43455</name>
</gene>
<keyword evidence="4" id="KW-1185">Reference proteome</keyword>
<feature type="transmembrane region" description="Helical" evidence="2">
    <location>
        <begin position="109"/>
        <end position="129"/>
    </location>
</feature>
<comment type="caution">
    <text evidence="3">The sequence shown here is derived from an EMBL/GenBank/DDBJ whole genome shotgun (WGS) entry which is preliminary data.</text>
</comment>